<dbReference type="PROSITE" id="PS00866">
    <property type="entry name" value="CPSASE_1"/>
    <property type="match status" value="1"/>
</dbReference>
<keyword evidence="3" id="KW-0067">ATP-binding</keyword>
<dbReference type="PROSITE" id="PS50975">
    <property type="entry name" value="ATP_GRASP"/>
    <property type="match status" value="1"/>
</dbReference>
<keyword evidence="1" id="KW-0436">Ligase</keyword>
<evidence type="ECO:0000256" key="2">
    <source>
        <dbReference type="ARBA" id="ARBA00022741"/>
    </source>
</evidence>
<keyword evidence="4" id="KW-0092">Biotin</keyword>
<name>X1G9A8_9ZZZZ</name>
<evidence type="ECO:0008006" key="8">
    <source>
        <dbReference type="Google" id="ProtNLM"/>
    </source>
</evidence>
<reference evidence="7" key="1">
    <citation type="journal article" date="2014" name="Front. Microbiol.">
        <title>High frequency of phylogenetically diverse reductive dehalogenase-homologous genes in deep subseafloor sedimentary metagenomes.</title>
        <authorList>
            <person name="Kawai M."/>
            <person name="Futagami T."/>
            <person name="Toyoda A."/>
            <person name="Takaki Y."/>
            <person name="Nishi S."/>
            <person name="Hori S."/>
            <person name="Arai W."/>
            <person name="Tsubouchi T."/>
            <person name="Morono Y."/>
            <person name="Uchiyama I."/>
            <person name="Ito T."/>
            <person name="Fujiyama A."/>
            <person name="Inagaki F."/>
            <person name="Takami H."/>
        </authorList>
    </citation>
    <scope>NUCLEOTIDE SEQUENCE</scope>
    <source>
        <strain evidence="7">Expedition CK06-06</strain>
    </source>
</reference>
<sequence>MIEKILIANRGEIALRIIRTCREMGIRSVAVYSDVDRDALHTRSADEAYHIGESNPQKSYLNMDKLISVAKEAKCQAIHPGYGFLAENHLFAEKCQVENFIFIGPNPDELKLVGDKIAARNTVRDAGAPIIPGMTAKANKPQDFDKATENIGFPVIVKASMGGGGKGMRIVRNKKELAQAIELGRREALSAFGDDTVYIEKYIEEPRHVEFQVLADNYGNAIHLFERECSIQRRYQKIIEESPSCALDEGLRRRMGEIAIKIIKVCAYTNAGTVEFLLDKNKDFYFLEVNAR</sequence>
<dbReference type="InterPro" id="IPR016185">
    <property type="entry name" value="PreATP-grasp_dom_sf"/>
</dbReference>
<evidence type="ECO:0000256" key="4">
    <source>
        <dbReference type="ARBA" id="ARBA00023267"/>
    </source>
</evidence>
<dbReference type="InterPro" id="IPR011761">
    <property type="entry name" value="ATP-grasp"/>
</dbReference>
<protein>
    <recommendedName>
        <fullName evidence="8">ATP-grasp domain-containing protein</fullName>
    </recommendedName>
</protein>
<dbReference type="GO" id="GO:0016874">
    <property type="term" value="F:ligase activity"/>
    <property type="evidence" value="ECO:0007669"/>
    <property type="project" value="UniProtKB-KW"/>
</dbReference>
<evidence type="ECO:0000259" key="6">
    <source>
        <dbReference type="PROSITE" id="PS50979"/>
    </source>
</evidence>
<dbReference type="InterPro" id="IPR005479">
    <property type="entry name" value="CPAse_ATP-bd"/>
</dbReference>
<feature type="domain" description="Biotin carboxylation" evidence="6">
    <location>
        <begin position="1"/>
        <end position="292"/>
    </location>
</feature>
<proteinExistence type="predicted"/>
<accession>X1G9A8</accession>
<dbReference type="PANTHER" id="PTHR18866:SF33">
    <property type="entry name" value="METHYLCROTONOYL-COA CARBOXYLASE SUBUNIT ALPHA, MITOCHONDRIAL-RELATED"/>
    <property type="match status" value="1"/>
</dbReference>
<dbReference type="InterPro" id="IPR011764">
    <property type="entry name" value="Biotin_carboxylation_dom"/>
</dbReference>
<dbReference type="InterPro" id="IPR005481">
    <property type="entry name" value="BC-like_N"/>
</dbReference>
<keyword evidence="2" id="KW-0547">Nucleotide-binding</keyword>
<dbReference type="Pfam" id="PF02786">
    <property type="entry name" value="CPSase_L_D2"/>
    <property type="match status" value="1"/>
</dbReference>
<feature type="non-terminal residue" evidence="7">
    <location>
        <position position="292"/>
    </location>
</feature>
<dbReference type="SUPFAM" id="SSF56059">
    <property type="entry name" value="Glutathione synthetase ATP-binding domain-like"/>
    <property type="match status" value="1"/>
</dbReference>
<dbReference type="FunFam" id="3.40.50.20:FF:000010">
    <property type="entry name" value="Propionyl-CoA carboxylase subunit alpha"/>
    <property type="match status" value="1"/>
</dbReference>
<evidence type="ECO:0000256" key="1">
    <source>
        <dbReference type="ARBA" id="ARBA00022598"/>
    </source>
</evidence>
<dbReference type="Gene3D" id="3.30.470.20">
    <property type="entry name" value="ATP-grasp fold, B domain"/>
    <property type="match status" value="1"/>
</dbReference>
<dbReference type="SUPFAM" id="SSF52440">
    <property type="entry name" value="PreATP-grasp domain"/>
    <property type="match status" value="1"/>
</dbReference>
<dbReference type="PROSITE" id="PS50979">
    <property type="entry name" value="BC"/>
    <property type="match status" value="1"/>
</dbReference>
<dbReference type="Pfam" id="PF00289">
    <property type="entry name" value="Biotin_carb_N"/>
    <property type="match status" value="1"/>
</dbReference>
<feature type="domain" description="ATP-grasp" evidence="5">
    <location>
        <begin position="120"/>
        <end position="292"/>
    </location>
</feature>
<dbReference type="FunFam" id="3.30.1490.20:FF:000003">
    <property type="entry name" value="acetyl-CoA carboxylase isoform X1"/>
    <property type="match status" value="1"/>
</dbReference>
<comment type="caution">
    <text evidence="7">The sequence shown here is derived from an EMBL/GenBank/DDBJ whole genome shotgun (WGS) entry which is preliminary data.</text>
</comment>
<dbReference type="PANTHER" id="PTHR18866">
    <property type="entry name" value="CARBOXYLASE:PYRUVATE/ACETYL-COA/PROPIONYL-COA CARBOXYLASE"/>
    <property type="match status" value="1"/>
</dbReference>
<dbReference type="InterPro" id="IPR050856">
    <property type="entry name" value="Biotin_carboxylase_complex"/>
</dbReference>
<dbReference type="AlphaFoldDB" id="X1G9A8"/>
<dbReference type="GO" id="GO:0005524">
    <property type="term" value="F:ATP binding"/>
    <property type="evidence" value="ECO:0007669"/>
    <property type="project" value="UniProtKB-KW"/>
</dbReference>
<dbReference type="EMBL" id="BARU01009523">
    <property type="protein sequence ID" value="GAH38164.1"/>
    <property type="molecule type" value="Genomic_DNA"/>
</dbReference>
<gene>
    <name evidence="7" type="ORF">S03H2_18364</name>
</gene>
<evidence type="ECO:0000256" key="3">
    <source>
        <dbReference type="ARBA" id="ARBA00022840"/>
    </source>
</evidence>
<organism evidence="7">
    <name type="scientific">marine sediment metagenome</name>
    <dbReference type="NCBI Taxonomy" id="412755"/>
    <lineage>
        <taxon>unclassified sequences</taxon>
        <taxon>metagenomes</taxon>
        <taxon>ecological metagenomes</taxon>
    </lineage>
</organism>
<dbReference type="GO" id="GO:0046872">
    <property type="term" value="F:metal ion binding"/>
    <property type="evidence" value="ECO:0007669"/>
    <property type="project" value="InterPro"/>
</dbReference>
<evidence type="ECO:0000259" key="5">
    <source>
        <dbReference type="PROSITE" id="PS50975"/>
    </source>
</evidence>
<evidence type="ECO:0000313" key="7">
    <source>
        <dbReference type="EMBL" id="GAH38164.1"/>
    </source>
</evidence>